<feature type="transmembrane region" description="Helical" evidence="2">
    <location>
        <begin position="37"/>
        <end position="59"/>
    </location>
</feature>
<dbReference type="Proteomes" id="UP001555786">
    <property type="component" value="Unassembled WGS sequence"/>
</dbReference>
<name>A0ABV3PTN2_9HYPH</name>
<evidence type="ECO:0000313" key="5">
    <source>
        <dbReference type="Proteomes" id="UP001555786"/>
    </source>
</evidence>
<feature type="region of interest" description="Disordered" evidence="1">
    <location>
        <begin position="1"/>
        <end position="26"/>
    </location>
</feature>
<keyword evidence="2" id="KW-0812">Transmembrane</keyword>
<dbReference type="EMBL" id="JBFNQD010000011">
    <property type="protein sequence ID" value="MEW9309031.1"/>
    <property type="molecule type" value="Genomic_DNA"/>
</dbReference>
<comment type="caution">
    <text evidence="3">The sequence shown here is derived from an EMBL/GenBank/DDBJ whole genome shotgun (WGS) entry which is preliminary data.</text>
</comment>
<evidence type="ECO:0000313" key="3">
    <source>
        <dbReference type="EMBL" id="MEW9309031.1"/>
    </source>
</evidence>
<protein>
    <submittedName>
        <fullName evidence="3">Uncharacterized protein</fullName>
    </submittedName>
</protein>
<evidence type="ECO:0000256" key="1">
    <source>
        <dbReference type="SAM" id="MobiDB-lite"/>
    </source>
</evidence>
<dbReference type="EMBL" id="JBHGPK010000031">
    <property type="protein sequence ID" value="MFC2254334.1"/>
    <property type="molecule type" value="Genomic_DNA"/>
</dbReference>
<keyword evidence="5" id="KW-1185">Reference proteome</keyword>
<reference evidence="3 5" key="1">
    <citation type="submission" date="2024-07" db="EMBL/GenBank/DDBJ databases">
        <title>Description of Labrys sedimenti sp. nov., isolated from a diclofenac-degrading enrichment culture.</title>
        <authorList>
            <person name="Tancsics A."/>
            <person name="Csepanyi A."/>
        </authorList>
    </citation>
    <scope>NUCLEOTIDE SEQUENCE [LARGE SCALE GENOMIC DNA]</scope>
    <source>
        <strain evidence="3 5">LMG 23578</strain>
    </source>
</reference>
<dbReference type="RefSeq" id="WP_311939479.1">
    <property type="nucleotide sequence ID" value="NZ_JAVSCS010000024.1"/>
</dbReference>
<reference evidence="4 6" key="2">
    <citation type="submission" date="2024-09" db="EMBL/GenBank/DDBJ databases">
        <title>Description of Labrys sedimenti sp. nov., isolated from a diclofenac-degrading enrichment culture, and genome-based reclassification of Labrys portucalensis as a later heterotypic synonym of Labrys neptuniae.</title>
        <authorList>
            <person name="Tancsics A."/>
            <person name="Csepanyi A."/>
        </authorList>
    </citation>
    <scope>NUCLEOTIDE SEQUENCE [LARGE SCALE GENOMIC DNA]</scope>
    <source>
        <strain evidence="4 6">LMG 23412</strain>
    </source>
</reference>
<accession>A0ABV3PTN2</accession>
<evidence type="ECO:0000313" key="6">
    <source>
        <dbReference type="Proteomes" id="UP001595190"/>
    </source>
</evidence>
<evidence type="ECO:0000313" key="4">
    <source>
        <dbReference type="EMBL" id="MFC2254334.1"/>
    </source>
</evidence>
<keyword evidence="2" id="KW-0472">Membrane</keyword>
<gene>
    <name evidence="3" type="ORF">ABXS05_26010</name>
    <name evidence="4" type="ORF">ACETRX_32255</name>
</gene>
<proteinExistence type="predicted"/>
<organism evidence="3 5">
    <name type="scientific">Labrys neptuniae</name>
    <dbReference type="NCBI Taxonomy" id="376174"/>
    <lineage>
        <taxon>Bacteria</taxon>
        <taxon>Pseudomonadati</taxon>
        <taxon>Pseudomonadota</taxon>
        <taxon>Alphaproteobacteria</taxon>
        <taxon>Hyphomicrobiales</taxon>
        <taxon>Xanthobacteraceae</taxon>
        <taxon>Labrys</taxon>
    </lineage>
</organism>
<dbReference type="Proteomes" id="UP001595190">
    <property type="component" value="Unassembled WGS sequence"/>
</dbReference>
<keyword evidence="2" id="KW-1133">Transmembrane helix</keyword>
<sequence>MTPTVEKDNVQPAPPDGRETQNITTDTVRQGPAGWRVLYVLILGMGGAALACFVAYMIWTYVR</sequence>
<evidence type="ECO:0000256" key="2">
    <source>
        <dbReference type="SAM" id="Phobius"/>
    </source>
</evidence>